<dbReference type="Proteomes" id="UP000292859">
    <property type="component" value="Unassembled WGS sequence"/>
</dbReference>
<evidence type="ECO:0000313" key="11">
    <source>
        <dbReference type="Proteomes" id="UP000292859"/>
    </source>
</evidence>
<organism evidence="8 10">
    <name type="scientific">Paracoccus sediminis</name>
    <dbReference type="NCBI Taxonomy" id="1214787"/>
    <lineage>
        <taxon>Bacteria</taxon>
        <taxon>Pseudomonadati</taxon>
        <taxon>Pseudomonadota</taxon>
        <taxon>Alphaproteobacteria</taxon>
        <taxon>Rhodobacterales</taxon>
        <taxon>Paracoccaceae</taxon>
        <taxon>Paracoccus</taxon>
    </lineage>
</organism>
<dbReference type="PANTHER" id="PTHR30349:SF41">
    <property type="entry name" value="INTEGRASE_RECOMBINASE PROTEIN MJ0367-RELATED"/>
    <property type="match status" value="1"/>
</dbReference>
<evidence type="ECO:0000256" key="4">
    <source>
        <dbReference type="ARBA" id="ARBA00023172"/>
    </source>
</evidence>
<sequence length="346" mass="38098">MSQQSTTRADIHVDGWIALQTDLGKAPNTVAAYARGITDFAAFCRVQGVDPLDVRRGIIAAYLADLHTRPPGGGYAGQVGSLPASPRQPSNASLRHRLTIIRLFYDHLVEEGVRATNPVARGRRGAFDGGRHRGERGLVRVHRVLPWIPSEGQWGAILKAARTEPVRNRLMLALAYDCALRREELCALDTSDMDPSHRLVTIRAETTKTKAGRVVPYSAVTGELLAAYLPERRTLSRARGPLFLSTSPRNRAMPISKWTWSKVVHALGSRAGEPKLGTHTMRHLCLTDLARVGWDIHEIARFAGHRSIQSTLLYIHLSARDLSAKFAATAAELHEARLASITDTPR</sequence>
<dbReference type="Gene3D" id="1.10.443.10">
    <property type="entry name" value="Intergrase catalytic core"/>
    <property type="match status" value="1"/>
</dbReference>
<dbReference type="GO" id="GO:0003677">
    <property type="term" value="F:DNA binding"/>
    <property type="evidence" value="ECO:0007669"/>
    <property type="project" value="UniProtKB-UniRule"/>
</dbReference>
<dbReference type="GO" id="GO:0015074">
    <property type="term" value="P:DNA integration"/>
    <property type="evidence" value="ECO:0007669"/>
    <property type="project" value="UniProtKB-KW"/>
</dbReference>
<keyword evidence="11" id="KW-1185">Reference proteome</keyword>
<keyword evidence="2" id="KW-0229">DNA integration</keyword>
<dbReference type="PANTHER" id="PTHR30349">
    <property type="entry name" value="PHAGE INTEGRASE-RELATED"/>
    <property type="match status" value="1"/>
</dbReference>
<evidence type="ECO:0000313" key="9">
    <source>
        <dbReference type="EMBL" id="TBN47852.1"/>
    </source>
</evidence>
<dbReference type="OrthoDB" id="7718754at2"/>
<reference evidence="8" key="2">
    <citation type="submission" date="2017-06" db="EMBL/GenBank/DDBJ databases">
        <authorList>
            <person name="Kim H.J."/>
            <person name="Triplett B.A."/>
        </authorList>
    </citation>
    <scope>NUCLEOTIDE SEQUENCE [LARGE SCALE GENOMIC DNA]</scope>
    <source>
        <strain evidence="8">DSM 26170</strain>
    </source>
</reference>
<dbReference type="InterPro" id="IPR050090">
    <property type="entry name" value="Tyrosine_recombinase_XerCD"/>
</dbReference>
<dbReference type="Pfam" id="PF00589">
    <property type="entry name" value="Phage_integrase"/>
    <property type="match status" value="1"/>
</dbReference>
<dbReference type="InterPro" id="IPR010998">
    <property type="entry name" value="Integrase_recombinase_N"/>
</dbReference>
<feature type="domain" description="Tyr recombinase" evidence="6">
    <location>
        <begin position="143"/>
        <end position="327"/>
    </location>
</feature>
<dbReference type="InterPro" id="IPR011010">
    <property type="entry name" value="DNA_brk_join_enz"/>
</dbReference>
<dbReference type="InterPro" id="IPR002104">
    <property type="entry name" value="Integrase_catalytic"/>
</dbReference>
<reference evidence="9 11" key="3">
    <citation type="submission" date="2019-02" db="EMBL/GenBank/DDBJ databases">
        <authorList>
            <person name="Zhang G."/>
        </authorList>
    </citation>
    <scope>NUCLEOTIDE SEQUENCE [LARGE SCALE GENOMIC DNA]</scope>
    <source>
        <strain evidence="9 11">CMB17</strain>
    </source>
</reference>
<evidence type="ECO:0000256" key="2">
    <source>
        <dbReference type="ARBA" id="ARBA00022908"/>
    </source>
</evidence>
<dbReference type="CDD" id="cd00397">
    <property type="entry name" value="DNA_BRE_C"/>
    <property type="match status" value="1"/>
</dbReference>
<evidence type="ECO:0000259" key="6">
    <source>
        <dbReference type="PROSITE" id="PS51898"/>
    </source>
</evidence>
<keyword evidence="4" id="KW-0233">DNA recombination</keyword>
<dbReference type="GO" id="GO:0006310">
    <property type="term" value="P:DNA recombination"/>
    <property type="evidence" value="ECO:0007669"/>
    <property type="project" value="UniProtKB-KW"/>
</dbReference>
<dbReference type="AlphaFoldDB" id="A0A238XUR8"/>
<evidence type="ECO:0000256" key="5">
    <source>
        <dbReference type="PROSITE-ProRule" id="PRU01248"/>
    </source>
</evidence>
<dbReference type="SUPFAM" id="SSF56349">
    <property type="entry name" value="DNA breaking-rejoining enzymes"/>
    <property type="match status" value="1"/>
</dbReference>
<dbReference type="Proteomes" id="UP000198409">
    <property type="component" value="Unassembled WGS sequence"/>
</dbReference>
<protein>
    <submittedName>
        <fullName evidence="9">Site-specific integrase</fullName>
    </submittedName>
    <submittedName>
        <fullName evidence="8">Site-specific recombinase XerD</fullName>
    </submittedName>
</protein>
<dbReference type="EMBL" id="SIRL01000012">
    <property type="protein sequence ID" value="TBN47852.1"/>
    <property type="molecule type" value="Genomic_DNA"/>
</dbReference>
<comment type="similarity">
    <text evidence="1">Belongs to the 'phage' integrase family.</text>
</comment>
<evidence type="ECO:0000256" key="3">
    <source>
        <dbReference type="ARBA" id="ARBA00023125"/>
    </source>
</evidence>
<dbReference type="Gene3D" id="1.10.150.130">
    <property type="match status" value="1"/>
</dbReference>
<dbReference type="EMBL" id="FZNM01000012">
    <property type="protein sequence ID" value="SNR62163.1"/>
    <property type="molecule type" value="Genomic_DNA"/>
</dbReference>
<evidence type="ECO:0000259" key="7">
    <source>
        <dbReference type="PROSITE" id="PS51900"/>
    </source>
</evidence>
<keyword evidence="3 5" id="KW-0238">DNA-binding</keyword>
<accession>A0A238XUR8</accession>
<reference evidence="10" key="1">
    <citation type="submission" date="2017-06" db="EMBL/GenBank/DDBJ databases">
        <authorList>
            <person name="Varghese N."/>
            <person name="Submissions S."/>
        </authorList>
    </citation>
    <scope>NUCLEOTIDE SEQUENCE [LARGE SCALE GENOMIC DNA]</scope>
    <source>
        <strain evidence="10">DSM 26170</strain>
    </source>
</reference>
<evidence type="ECO:0000313" key="8">
    <source>
        <dbReference type="EMBL" id="SNR62163.1"/>
    </source>
</evidence>
<dbReference type="PROSITE" id="PS51898">
    <property type="entry name" value="TYR_RECOMBINASE"/>
    <property type="match status" value="1"/>
</dbReference>
<dbReference type="RefSeq" id="WP_089388917.1">
    <property type="nucleotide sequence ID" value="NZ_FZNM01000012.1"/>
</dbReference>
<dbReference type="InterPro" id="IPR013762">
    <property type="entry name" value="Integrase-like_cat_sf"/>
</dbReference>
<feature type="domain" description="Core-binding (CB)" evidence="7">
    <location>
        <begin position="7"/>
        <end position="109"/>
    </location>
</feature>
<evidence type="ECO:0000313" key="10">
    <source>
        <dbReference type="Proteomes" id="UP000198409"/>
    </source>
</evidence>
<proteinExistence type="inferred from homology"/>
<dbReference type="InterPro" id="IPR044068">
    <property type="entry name" value="CB"/>
</dbReference>
<gene>
    <name evidence="9" type="ORF">EYF88_14500</name>
    <name evidence="8" type="ORF">SAMN06265378_11259</name>
</gene>
<dbReference type="PROSITE" id="PS51900">
    <property type="entry name" value="CB"/>
    <property type="match status" value="1"/>
</dbReference>
<evidence type="ECO:0000256" key="1">
    <source>
        <dbReference type="ARBA" id="ARBA00008857"/>
    </source>
</evidence>
<name>A0A238XUR8_9RHOB</name>